<dbReference type="Gene3D" id="3.30.710.10">
    <property type="entry name" value="Potassium Channel Kv1.1, Chain A"/>
    <property type="match status" value="1"/>
</dbReference>
<name>A0AAV2TXL0_CALDB</name>
<dbReference type="InterPro" id="IPR011705">
    <property type="entry name" value="BACK"/>
</dbReference>
<feature type="region of interest" description="Disordered" evidence="1">
    <location>
        <begin position="391"/>
        <end position="429"/>
    </location>
</feature>
<dbReference type="InterPro" id="IPR038648">
    <property type="entry name" value="PHR_sf"/>
</dbReference>
<dbReference type="Pfam" id="PF00651">
    <property type="entry name" value="BTB"/>
    <property type="match status" value="1"/>
</dbReference>
<dbReference type="Pfam" id="PF07707">
    <property type="entry name" value="BACK"/>
    <property type="match status" value="1"/>
</dbReference>
<feature type="compositionally biased region" description="Polar residues" evidence="1">
    <location>
        <begin position="350"/>
        <end position="367"/>
    </location>
</feature>
<evidence type="ECO:0000256" key="1">
    <source>
        <dbReference type="SAM" id="MobiDB-lite"/>
    </source>
</evidence>
<proteinExistence type="predicted"/>
<sequence length="1287" mass="142029">MSSEWLSPLSGSVENSLITHNLNRRGVLFRSYRNLVSGIGGYESRISLHSSIPRASNTMSRSHHQNDLPPFWLQRSASARNLQSGRFGSVINLGETAPIAEDEPVNHVRENNHSFNAIGECAQPEHRRGLTVPHSAGPFESHFSRQLHTSQLRCPSDVDLAQRDMNPMESQYDRIEVSPAERSSHGSSPDTNDHTIIFTNISPWDSPSGQSTNGLNTSLSTSQIPLRTVNRQQLASRQLVRNSVPACSRPLVSGISGTLARPARSHIFTEPHSTHSHRLLRPPDAGTVDIARSTEGADARRPNSLMRGTLRSAGSPQRTSDRTRTTLVSSSAERTQPFLDREIRVIRRTGGSNQATPPRTSCSATNTQNLAGISASSSVEDMQPVEVVTTSRTAAVTRPDISRFSASSDSDDAQEEHTGTDGEKGKTGDWRTNCACSRDMWRHILESERFADVWFIVGGNQVLGNNNSISPCVVSPDSGAPGGPTSAKNYQNNPNRPDLEKTVSRPVAFAPENDSDTVSTNTFSDLPVSDEDANLVDEALALALSDTDSRAPQTSMKHSDHTPFKRSKGNHKNGQLSPPSFHDTQCISDPLGAKHSTSLQEDVFPVKSLRISRGGAHKRSELDRSCEFDSRRAGAWSQNKQLSDDSTRSSRAKTLDEDHISVSSDSTRINRSTETRRFGAHRLVLATASPVFEAMFYGPMAEMNARTRQNSSEYHITDIHPRAFQSMLTYIYSDEIELDDDVNIVFYVLYAAKKYLLPRLVRRCVHHLKGQITASNVCMMLDRSLFFDEEDLTRCCWRIIDVLAADVLLSPGLLTMDATNLKAMLQRDTLNCKESEVFAAVRRWSGAECARLRLPDVIPNRAQIAADLLRLVRFPTMTLNDFALNVAYSGFLSLEMVRDLFVHITTNKDTQQSKYKGSTNTGPGSQSNQQSALGSPGSVKTNTSGTETNTLASFLFEPRRGPKLWRCSRFTRTRKPLITSNPSSSHYHCVYFQTSAHIFLAGVGMYGSTQIGDQLAVQVELRLFAPRSVGSGLVRVASVGTQFQSSTDMSPSGDRRREHHQQAQTQQSQQHHQSGQEQQSALPRSSSLLEYARFDWSNRPQASGRVPPTIPENESMDANENNKNAVRPLSNTLAVAKVQLDSDGTSRVYDVLFPCPVKLVRGQRYALAVQASHMDRSVSVQSSSSAMNSATTYVGLFGRPEVRVCCCESKTSGPASSDRSATHSQKSSKGESTHKKKHQSGGRGKHGGMHTDRTQDVVFQFLDFPDENQHGEVERGFLPELLFYTFP</sequence>
<feature type="compositionally biased region" description="Basic residues" evidence="1">
    <location>
        <begin position="1234"/>
        <end position="1248"/>
    </location>
</feature>
<dbReference type="Gene3D" id="1.25.40.420">
    <property type="match status" value="1"/>
</dbReference>
<dbReference type="GO" id="GO:0022008">
    <property type="term" value="P:neurogenesis"/>
    <property type="evidence" value="ECO:0007669"/>
    <property type="project" value="TreeGrafter"/>
</dbReference>
<dbReference type="SUPFAM" id="SSF54695">
    <property type="entry name" value="POZ domain"/>
    <property type="match status" value="1"/>
</dbReference>
<dbReference type="Proteomes" id="UP001497525">
    <property type="component" value="Unassembled WGS sequence"/>
</dbReference>
<organism evidence="3 4">
    <name type="scientific">Calicophoron daubneyi</name>
    <name type="common">Rumen fluke</name>
    <name type="synonym">Paramphistomum daubneyi</name>
    <dbReference type="NCBI Taxonomy" id="300641"/>
    <lineage>
        <taxon>Eukaryota</taxon>
        <taxon>Metazoa</taxon>
        <taxon>Spiralia</taxon>
        <taxon>Lophotrochozoa</taxon>
        <taxon>Platyhelminthes</taxon>
        <taxon>Trematoda</taxon>
        <taxon>Digenea</taxon>
        <taxon>Plagiorchiida</taxon>
        <taxon>Pronocephalata</taxon>
        <taxon>Paramphistomoidea</taxon>
        <taxon>Paramphistomidae</taxon>
        <taxon>Calicophoron</taxon>
    </lineage>
</organism>
<feature type="compositionally biased region" description="Basic and acidic residues" evidence="1">
    <location>
        <begin position="415"/>
        <end position="429"/>
    </location>
</feature>
<feature type="compositionally biased region" description="Polar residues" evidence="1">
    <location>
        <begin position="486"/>
        <end position="495"/>
    </location>
</feature>
<feature type="compositionally biased region" description="Polar residues" evidence="1">
    <location>
        <begin position="572"/>
        <end position="587"/>
    </location>
</feature>
<feature type="region of interest" description="Disordered" evidence="1">
    <location>
        <begin position="510"/>
        <end position="529"/>
    </location>
</feature>
<evidence type="ECO:0000313" key="4">
    <source>
        <dbReference type="Proteomes" id="UP001497525"/>
    </source>
</evidence>
<dbReference type="InterPro" id="IPR000210">
    <property type="entry name" value="BTB/POZ_dom"/>
</dbReference>
<evidence type="ECO:0000313" key="3">
    <source>
        <dbReference type="EMBL" id="CAL5140851.1"/>
    </source>
</evidence>
<feature type="compositionally biased region" description="Low complexity" evidence="1">
    <location>
        <begin position="1062"/>
        <end position="1080"/>
    </location>
</feature>
<feature type="region of interest" description="Disordered" evidence="1">
    <location>
        <begin position="474"/>
        <end position="500"/>
    </location>
</feature>
<dbReference type="PANTHER" id="PTHR45774:SF4">
    <property type="entry name" value="AXUNDEAD, ISOFORM F"/>
    <property type="match status" value="1"/>
</dbReference>
<protein>
    <recommendedName>
        <fullName evidence="2">BTB domain-containing protein</fullName>
    </recommendedName>
</protein>
<dbReference type="SMART" id="SM00875">
    <property type="entry name" value="BACK"/>
    <property type="match status" value="1"/>
</dbReference>
<dbReference type="SMART" id="SM00225">
    <property type="entry name" value="BTB"/>
    <property type="match status" value="1"/>
</dbReference>
<feature type="region of interest" description="Disordered" evidence="1">
    <location>
        <begin position="1099"/>
        <end position="1120"/>
    </location>
</feature>
<feature type="compositionally biased region" description="Basic and acidic residues" evidence="1">
    <location>
        <begin position="642"/>
        <end position="659"/>
    </location>
</feature>
<dbReference type="GO" id="GO:0005829">
    <property type="term" value="C:cytosol"/>
    <property type="evidence" value="ECO:0007669"/>
    <property type="project" value="TreeGrafter"/>
</dbReference>
<feature type="compositionally biased region" description="Polar residues" evidence="1">
    <location>
        <begin position="197"/>
        <end position="210"/>
    </location>
</feature>
<feature type="region of interest" description="Disordered" evidence="1">
    <location>
        <begin position="348"/>
        <end position="367"/>
    </location>
</feature>
<evidence type="ECO:0000259" key="2">
    <source>
        <dbReference type="PROSITE" id="PS50097"/>
    </source>
</evidence>
<feature type="region of interest" description="Disordered" evidence="1">
    <location>
        <begin position="613"/>
        <end position="659"/>
    </location>
</feature>
<accession>A0AAV2TXL0</accession>
<feature type="region of interest" description="Disordered" evidence="1">
    <location>
        <begin position="911"/>
        <end position="944"/>
    </location>
</feature>
<feature type="region of interest" description="Disordered" evidence="1">
    <location>
        <begin position="175"/>
        <end position="219"/>
    </location>
</feature>
<feature type="region of interest" description="Disordered" evidence="1">
    <location>
        <begin position="1043"/>
        <end position="1082"/>
    </location>
</feature>
<feature type="region of interest" description="Disordered" evidence="1">
    <location>
        <begin position="293"/>
        <end position="334"/>
    </location>
</feature>
<dbReference type="InterPro" id="IPR011333">
    <property type="entry name" value="SKP1/BTB/POZ_sf"/>
</dbReference>
<reference evidence="3" key="1">
    <citation type="submission" date="2024-06" db="EMBL/GenBank/DDBJ databases">
        <authorList>
            <person name="Liu X."/>
            <person name="Lenzi L."/>
            <person name="Haldenby T S."/>
            <person name="Uol C."/>
        </authorList>
    </citation>
    <scope>NUCLEOTIDE SEQUENCE</scope>
</reference>
<dbReference type="PANTHER" id="PTHR45774">
    <property type="entry name" value="BTB/POZ DOMAIN-CONTAINING"/>
    <property type="match status" value="1"/>
</dbReference>
<dbReference type="PROSITE" id="PS50097">
    <property type="entry name" value="BTB"/>
    <property type="match status" value="1"/>
</dbReference>
<feature type="compositionally biased region" description="Polar residues" evidence="1">
    <location>
        <begin position="1209"/>
        <end position="1227"/>
    </location>
</feature>
<feature type="compositionally biased region" description="Polar residues" evidence="1">
    <location>
        <begin position="325"/>
        <end position="334"/>
    </location>
</feature>
<feature type="compositionally biased region" description="Basic and acidic residues" evidence="1">
    <location>
        <begin position="618"/>
        <end position="632"/>
    </location>
</feature>
<feature type="domain" description="BTB" evidence="2">
    <location>
        <begin position="664"/>
        <end position="740"/>
    </location>
</feature>
<dbReference type="Gene3D" id="2.60.120.820">
    <property type="entry name" value="PHR domain"/>
    <property type="match status" value="1"/>
</dbReference>
<comment type="caution">
    <text evidence="3">The sequence shown here is derived from an EMBL/GenBank/DDBJ whole genome shotgun (WGS) entry which is preliminary data.</text>
</comment>
<dbReference type="EMBL" id="CAXLJL010000800">
    <property type="protein sequence ID" value="CAL5140851.1"/>
    <property type="molecule type" value="Genomic_DNA"/>
</dbReference>
<gene>
    <name evidence="3" type="ORF">CDAUBV1_LOCUS16156</name>
</gene>
<feature type="region of interest" description="Disordered" evidence="1">
    <location>
        <begin position="545"/>
        <end position="594"/>
    </location>
</feature>
<feature type="region of interest" description="Disordered" evidence="1">
    <location>
        <begin position="1209"/>
        <end position="1251"/>
    </location>
</feature>